<dbReference type="Pfam" id="PF10431">
    <property type="entry name" value="ClpB_D2-small"/>
    <property type="match status" value="1"/>
</dbReference>
<dbReference type="InterPro" id="IPR050052">
    <property type="entry name" value="ATP-dep_Clp_protease_ClpX"/>
</dbReference>
<dbReference type="GO" id="GO:0016887">
    <property type="term" value="F:ATP hydrolysis activity"/>
    <property type="evidence" value="ECO:0007669"/>
    <property type="project" value="InterPro"/>
</dbReference>
<keyword evidence="3" id="KW-0143">Chaperone</keyword>
<evidence type="ECO:0000256" key="1">
    <source>
        <dbReference type="ARBA" id="ARBA00022741"/>
    </source>
</evidence>
<dbReference type="SMART" id="SM01086">
    <property type="entry name" value="ClpB_D2-small"/>
    <property type="match status" value="1"/>
</dbReference>
<gene>
    <name evidence="6" type="ordered locus">DaAHT2_0345</name>
</gene>
<dbReference type="Pfam" id="PF07724">
    <property type="entry name" value="AAA_2"/>
    <property type="match status" value="1"/>
</dbReference>
<feature type="domain" description="Clp ATPase C-terminal" evidence="5">
    <location>
        <begin position="334"/>
        <end position="420"/>
    </location>
</feature>
<feature type="domain" description="AAA+ ATPase" evidence="4">
    <location>
        <begin position="121"/>
        <end position="287"/>
    </location>
</feature>
<name>D6Z6U2_DESAT</name>
<sequence>MSDTEDVNFPSQKELEREISEYLSNKYGKKVRIISAGQFPMAGQAPAGDEEHAGQPAAVPPDFHFDLAPEELIAHLDQYVVGQEEAKAILATKICTHFNRISRSLSRPGGEAGSGRNVGRIKNNVLLIGPTGVGKTYLIKLIAQHIGVPFVKGDATKFSETGYVGGDVEDLIRDLVREADNDLERARFGIVYLDEVDKIAGGVDRRGLDVSRSGVQRALLKPMEETEVEMKVPHDPIAMMEAVEHYRLTGKRQRKSINTRHILFIMSGAFSGLDEIIGRRLQQRSIGFENTVAAAAPARPGALMARARAEDLVEYGFESEFIGRLPVLAVLSELSEDDLYEILSSPNSAVVVGKKQDFRAYGIELRFEDAALRKLAALAARESTGARALVSVMERVLLHFEKKLPSTDIRQLVVTPELVADPAGELAKLLKDSRVRKRHSKKCEKLAAAEQERLMTFIRERLGDYLENHDVLPTPERLRMMAMEVEAEDLEPAEVCERFIDLVALVNDRARQVSRDCGLELSFSEEAVDRLLARMPRSEETVGEACDQVLQAMEYGLRLLSQRRRAPELVIPADGVDAPDSFINQVVNKTFKLE</sequence>
<dbReference type="EMBL" id="CP001940">
    <property type="protein sequence ID" value="ADH85051.1"/>
    <property type="molecule type" value="Genomic_DNA"/>
</dbReference>
<dbReference type="GO" id="GO:0005524">
    <property type="term" value="F:ATP binding"/>
    <property type="evidence" value="ECO:0007669"/>
    <property type="project" value="UniProtKB-KW"/>
</dbReference>
<dbReference type="PANTHER" id="PTHR48102">
    <property type="entry name" value="ATP-DEPENDENT CLP PROTEASE ATP-BINDING SUBUNIT CLPX-LIKE, MITOCHONDRIAL-RELATED"/>
    <property type="match status" value="1"/>
</dbReference>
<dbReference type="Gene3D" id="1.10.8.60">
    <property type="match status" value="1"/>
</dbReference>
<dbReference type="KEGG" id="dak:DaAHT2_0345"/>
<dbReference type="InterPro" id="IPR003959">
    <property type="entry name" value="ATPase_AAA_core"/>
</dbReference>
<dbReference type="Proteomes" id="UP000001508">
    <property type="component" value="Chromosome"/>
</dbReference>
<evidence type="ECO:0000313" key="6">
    <source>
        <dbReference type="EMBL" id="ADH85051.1"/>
    </source>
</evidence>
<dbReference type="InterPro" id="IPR003593">
    <property type="entry name" value="AAA+_ATPase"/>
</dbReference>
<evidence type="ECO:0000256" key="3">
    <source>
        <dbReference type="ARBA" id="ARBA00023186"/>
    </source>
</evidence>
<dbReference type="PANTHER" id="PTHR48102:SF7">
    <property type="entry name" value="ATP-DEPENDENT CLP PROTEASE ATP-BINDING SUBUNIT CLPX-LIKE, MITOCHONDRIAL"/>
    <property type="match status" value="1"/>
</dbReference>
<keyword evidence="2" id="KW-0067">ATP-binding</keyword>
<dbReference type="InterPro" id="IPR027417">
    <property type="entry name" value="P-loop_NTPase"/>
</dbReference>
<proteinExistence type="predicted"/>
<dbReference type="Gene3D" id="3.40.50.300">
    <property type="entry name" value="P-loop containing nucleotide triphosphate hydrolases"/>
    <property type="match status" value="1"/>
</dbReference>
<dbReference type="RefSeq" id="WP_013162582.1">
    <property type="nucleotide sequence ID" value="NC_014216.1"/>
</dbReference>
<dbReference type="eggNOG" id="COG1219">
    <property type="taxonomic scope" value="Bacteria"/>
</dbReference>
<dbReference type="InParanoid" id="D6Z6U2"/>
<evidence type="ECO:0000313" key="7">
    <source>
        <dbReference type="Proteomes" id="UP000001508"/>
    </source>
</evidence>
<dbReference type="InterPro" id="IPR019489">
    <property type="entry name" value="Clp_ATPase_C"/>
</dbReference>
<accession>D6Z6U2</accession>
<dbReference type="SUPFAM" id="SSF52540">
    <property type="entry name" value="P-loop containing nucleoside triphosphate hydrolases"/>
    <property type="match status" value="1"/>
</dbReference>
<dbReference type="GO" id="GO:0051603">
    <property type="term" value="P:proteolysis involved in protein catabolic process"/>
    <property type="evidence" value="ECO:0007669"/>
    <property type="project" value="TreeGrafter"/>
</dbReference>
<dbReference type="SMART" id="SM00382">
    <property type="entry name" value="AAA"/>
    <property type="match status" value="1"/>
</dbReference>
<reference evidence="7" key="1">
    <citation type="submission" date="2010-02" db="EMBL/GenBank/DDBJ databases">
        <title>Complete sequence of Desulfurivibrio alkaliphilus AHT2.</title>
        <authorList>
            <consortium name="US DOE Joint Genome Institute"/>
            <person name="Pitluck S."/>
            <person name="Chertkov O."/>
            <person name="Detter J.C."/>
            <person name="Han C."/>
            <person name="Tapia R."/>
            <person name="Larimer F."/>
            <person name="Land M."/>
            <person name="Hauser L."/>
            <person name="Kyrpides N."/>
            <person name="Mikhailova N."/>
            <person name="Sorokin D.Y."/>
            <person name="Muyzer G."/>
            <person name="Woyke T."/>
        </authorList>
    </citation>
    <scope>NUCLEOTIDE SEQUENCE [LARGE SCALE GENOMIC DNA]</scope>
    <source>
        <strain evidence="7">DSM 19089 / UNIQEM U267 / AHT2</strain>
    </source>
</reference>
<evidence type="ECO:0000259" key="4">
    <source>
        <dbReference type="SMART" id="SM00382"/>
    </source>
</evidence>
<protein>
    <submittedName>
        <fullName evidence="6">ATPase AAA-2 domain protein</fullName>
    </submittedName>
</protein>
<keyword evidence="7" id="KW-1185">Reference proteome</keyword>
<dbReference type="AlphaFoldDB" id="D6Z6U2"/>
<dbReference type="STRING" id="589865.DaAHT2_0345"/>
<evidence type="ECO:0000256" key="2">
    <source>
        <dbReference type="ARBA" id="ARBA00022840"/>
    </source>
</evidence>
<dbReference type="HOGENOM" id="CLU_014218_7_0_7"/>
<organism evidence="6 7">
    <name type="scientific">Desulfurivibrio alkaliphilus (strain DSM 19089 / UNIQEM U267 / AHT2)</name>
    <dbReference type="NCBI Taxonomy" id="589865"/>
    <lineage>
        <taxon>Bacteria</taxon>
        <taxon>Pseudomonadati</taxon>
        <taxon>Thermodesulfobacteriota</taxon>
        <taxon>Desulfobulbia</taxon>
        <taxon>Desulfobulbales</taxon>
        <taxon>Desulfobulbaceae</taxon>
        <taxon>Desulfurivibrio</taxon>
    </lineage>
</organism>
<dbReference type="OrthoDB" id="9804062at2"/>
<evidence type="ECO:0000259" key="5">
    <source>
        <dbReference type="SMART" id="SM01086"/>
    </source>
</evidence>
<keyword evidence="1" id="KW-0547">Nucleotide-binding</keyword>